<dbReference type="GO" id="GO:0010467">
    <property type="term" value="P:gene expression"/>
    <property type="evidence" value="ECO:0007669"/>
    <property type="project" value="UniProtKB-ARBA"/>
</dbReference>
<dbReference type="Proteomes" id="UP000637239">
    <property type="component" value="Chromosome 5"/>
</dbReference>
<evidence type="ECO:0000256" key="3">
    <source>
        <dbReference type="ARBA" id="ARBA00012552"/>
    </source>
</evidence>
<keyword evidence="6" id="KW-0378">Hydrolase</keyword>
<evidence type="ECO:0000313" key="19">
    <source>
        <dbReference type="Proteomes" id="UP000637239"/>
    </source>
</evidence>
<dbReference type="GO" id="GO:0003724">
    <property type="term" value="F:RNA helicase activity"/>
    <property type="evidence" value="ECO:0007669"/>
    <property type="project" value="UniProtKB-EC"/>
</dbReference>
<keyword evidence="7 18" id="KW-0347">Helicase</keyword>
<dbReference type="InterPro" id="IPR011545">
    <property type="entry name" value="DEAD/DEAH_box_helicase_dom"/>
</dbReference>
<feature type="region of interest" description="Disordered" evidence="14">
    <location>
        <begin position="570"/>
        <end position="603"/>
    </location>
</feature>
<dbReference type="PROSITE" id="PS51192">
    <property type="entry name" value="HELICASE_ATP_BIND_1"/>
    <property type="match status" value="1"/>
</dbReference>
<gene>
    <name evidence="18" type="primary">DBP9</name>
    <name evidence="18" type="ORF">ACHE_50470A</name>
</gene>
<evidence type="ECO:0000256" key="14">
    <source>
        <dbReference type="SAM" id="MobiDB-lite"/>
    </source>
</evidence>
<dbReference type="InterPro" id="IPR001650">
    <property type="entry name" value="Helicase_C-like"/>
</dbReference>
<evidence type="ECO:0000256" key="2">
    <source>
        <dbReference type="ARBA" id="ARBA00004123"/>
    </source>
</evidence>
<keyword evidence="5" id="KW-0547">Nucleotide-binding</keyword>
<dbReference type="Pfam" id="PF00270">
    <property type="entry name" value="DEAD"/>
    <property type="match status" value="1"/>
</dbReference>
<keyword evidence="8" id="KW-0067">ATP-binding</keyword>
<keyword evidence="4" id="KW-0690">Ribosome biogenesis</keyword>
<feature type="region of interest" description="Disordered" evidence="14">
    <location>
        <begin position="1"/>
        <end position="32"/>
    </location>
</feature>
<dbReference type="PANTHER" id="PTHR47959">
    <property type="entry name" value="ATP-DEPENDENT RNA HELICASE RHLE-RELATED"/>
    <property type="match status" value="1"/>
</dbReference>
<dbReference type="GO" id="GO:0005829">
    <property type="term" value="C:cytosol"/>
    <property type="evidence" value="ECO:0007669"/>
    <property type="project" value="TreeGrafter"/>
</dbReference>
<comment type="catalytic activity">
    <reaction evidence="12">
        <text>ATP + H2O = ADP + phosphate + H(+)</text>
        <dbReference type="Rhea" id="RHEA:13065"/>
        <dbReference type="ChEBI" id="CHEBI:15377"/>
        <dbReference type="ChEBI" id="CHEBI:15378"/>
        <dbReference type="ChEBI" id="CHEBI:30616"/>
        <dbReference type="ChEBI" id="CHEBI:43474"/>
        <dbReference type="ChEBI" id="CHEBI:456216"/>
        <dbReference type="EC" id="3.6.4.13"/>
    </reaction>
</comment>
<dbReference type="GO" id="GO:0016787">
    <property type="term" value="F:hydrolase activity"/>
    <property type="evidence" value="ECO:0007669"/>
    <property type="project" value="UniProtKB-KW"/>
</dbReference>
<evidence type="ECO:0000256" key="5">
    <source>
        <dbReference type="ARBA" id="ARBA00022741"/>
    </source>
</evidence>
<evidence type="ECO:0000256" key="4">
    <source>
        <dbReference type="ARBA" id="ARBA00022517"/>
    </source>
</evidence>
<dbReference type="SMART" id="SM00487">
    <property type="entry name" value="DEXDc"/>
    <property type="match status" value="1"/>
</dbReference>
<dbReference type="RefSeq" id="XP_043137794.1">
    <property type="nucleotide sequence ID" value="XM_043280191.1"/>
</dbReference>
<evidence type="ECO:0000259" key="17">
    <source>
        <dbReference type="PROSITE" id="PS51195"/>
    </source>
</evidence>
<comment type="similarity">
    <text evidence="11">Belongs to the DEAD box helicase family. DDX56/DBP9 subfamily.</text>
</comment>
<keyword evidence="19" id="KW-1185">Reference proteome</keyword>
<feature type="short sequence motif" description="Q motif" evidence="13">
    <location>
        <begin position="27"/>
        <end position="55"/>
    </location>
</feature>
<dbReference type="GO" id="GO:0003723">
    <property type="term" value="F:RNA binding"/>
    <property type="evidence" value="ECO:0007669"/>
    <property type="project" value="UniProtKB-KW"/>
</dbReference>
<protein>
    <recommendedName>
        <fullName evidence="3">RNA helicase</fullName>
        <ecNumber evidence="3">3.6.4.13</ecNumber>
    </recommendedName>
</protein>
<dbReference type="KEGG" id="ache:ACHE_50470A"/>
<evidence type="ECO:0000256" key="8">
    <source>
        <dbReference type="ARBA" id="ARBA00022840"/>
    </source>
</evidence>
<name>A0A7R7VRA6_ASPCH</name>
<accession>A0A7R7VRA6</accession>
<feature type="domain" description="DEAD-box RNA helicase Q" evidence="17">
    <location>
        <begin position="27"/>
        <end position="55"/>
    </location>
</feature>
<dbReference type="SUPFAM" id="SSF52540">
    <property type="entry name" value="P-loop containing nucleoside triphosphate hydrolases"/>
    <property type="match status" value="2"/>
</dbReference>
<dbReference type="CDD" id="cd17961">
    <property type="entry name" value="DEADc_DDX56"/>
    <property type="match status" value="1"/>
</dbReference>
<feature type="domain" description="Helicase ATP-binding" evidence="15">
    <location>
        <begin position="58"/>
        <end position="236"/>
    </location>
</feature>
<evidence type="ECO:0000256" key="7">
    <source>
        <dbReference type="ARBA" id="ARBA00022806"/>
    </source>
</evidence>
<feature type="domain" description="Helicase C-terminal" evidence="16">
    <location>
        <begin position="247"/>
        <end position="470"/>
    </location>
</feature>
<evidence type="ECO:0000259" key="16">
    <source>
        <dbReference type="PROSITE" id="PS51194"/>
    </source>
</evidence>
<evidence type="ECO:0000313" key="18">
    <source>
        <dbReference type="EMBL" id="BCR89272.1"/>
    </source>
</evidence>
<reference evidence="18" key="1">
    <citation type="submission" date="2021-01" db="EMBL/GenBank/DDBJ databases">
        <authorList>
            <consortium name="Aspergillus chevalieri M1 genome sequencing consortium"/>
            <person name="Kazuki M."/>
            <person name="Futagami T."/>
        </authorList>
    </citation>
    <scope>NUCLEOTIDE SEQUENCE</scope>
    <source>
        <strain evidence="18">M1</strain>
    </source>
</reference>
<dbReference type="Gene3D" id="3.40.50.300">
    <property type="entry name" value="P-loop containing nucleotide triphosphate hydrolases"/>
    <property type="match status" value="2"/>
</dbReference>
<reference evidence="18" key="2">
    <citation type="submission" date="2021-02" db="EMBL/GenBank/DDBJ databases">
        <title>Aspergillus chevalieri M1 genome sequence.</title>
        <authorList>
            <person name="Kadooka C."/>
            <person name="Mori K."/>
            <person name="Futagami T."/>
        </authorList>
    </citation>
    <scope>NUCLEOTIDE SEQUENCE</scope>
    <source>
        <strain evidence="18">M1</strain>
    </source>
</reference>
<evidence type="ECO:0000259" key="15">
    <source>
        <dbReference type="PROSITE" id="PS51192"/>
    </source>
</evidence>
<dbReference type="EC" id="3.6.4.13" evidence="3"/>
<dbReference type="Pfam" id="PF00271">
    <property type="entry name" value="Helicase_C"/>
    <property type="match status" value="2"/>
</dbReference>
<feature type="region of interest" description="Disordered" evidence="14">
    <location>
        <begin position="339"/>
        <end position="374"/>
    </location>
</feature>
<dbReference type="InterPro" id="IPR027417">
    <property type="entry name" value="P-loop_NTPase"/>
</dbReference>
<evidence type="ECO:0000256" key="9">
    <source>
        <dbReference type="ARBA" id="ARBA00022884"/>
    </source>
</evidence>
<evidence type="ECO:0000256" key="13">
    <source>
        <dbReference type="PROSITE-ProRule" id="PRU00552"/>
    </source>
</evidence>
<dbReference type="PROSITE" id="PS51195">
    <property type="entry name" value="Q_MOTIF"/>
    <property type="match status" value="1"/>
</dbReference>
<keyword evidence="9" id="KW-0694">RNA-binding</keyword>
<dbReference type="GO" id="GO:0042254">
    <property type="term" value="P:ribosome biogenesis"/>
    <property type="evidence" value="ECO:0007669"/>
    <property type="project" value="UniProtKB-KW"/>
</dbReference>
<dbReference type="CDD" id="cd18787">
    <property type="entry name" value="SF2_C_DEAD"/>
    <property type="match status" value="1"/>
</dbReference>
<feature type="compositionally biased region" description="Basic residues" evidence="14">
    <location>
        <begin position="573"/>
        <end position="589"/>
    </location>
</feature>
<dbReference type="GO" id="GO:0005524">
    <property type="term" value="F:ATP binding"/>
    <property type="evidence" value="ECO:0007669"/>
    <property type="project" value="UniProtKB-KW"/>
</dbReference>
<proteinExistence type="inferred from homology"/>
<dbReference type="AlphaFoldDB" id="A0A7R7VRA6"/>
<dbReference type="GO" id="GO:0005634">
    <property type="term" value="C:nucleus"/>
    <property type="evidence" value="ECO:0007669"/>
    <property type="project" value="UniProtKB-SubCell"/>
</dbReference>
<evidence type="ECO:0000256" key="6">
    <source>
        <dbReference type="ARBA" id="ARBA00022801"/>
    </source>
</evidence>
<organism evidence="18 19">
    <name type="scientific">Aspergillus chevalieri</name>
    <name type="common">Eurotium chevalieri</name>
    <dbReference type="NCBI Taxonomy" id="182096"/>
    <lineage>
        <taxon>Eukaryota</taxon>
        <taxon>Fungi</taxon>
        <taxon>Dikarya</taxon>
        <taxon>Ascomycota</taxon>
        <taxon>Pezizomycotina</taxon>
        <taxon>Eurotiomycetes</taxon>
        <taxon>Eurotiomycetidae</taxon>
        <taxon>Eurotiales</taxon>
        <taxon>Aspergillaceae</taxon>
        <taxon>Aspergillus</taxon>
        <taxon>Aspergillus subgen. Aspergillus</taxon>
    </lineage>
</organism>
<feature type="compositionally biased region" description="Basic and acidic residues" evidence="14">
    <location>
        <begin position="345"/>
        <end position="356"/>
    </location>
</feature>
<dbReference type="InterPro" id="IPR050079">
    <property type="entry name" value="DEAD_box_RNA_helicase"/>
</dbReference>
<evidence type="ECO:0000256" key="1">
    <source>
        <dbReference type="ARBA" id="ARBA00003706"/>
    </source>
</evidence>
<dbReference type="GeneID" id="66983630"/>
<dbReference type="PANTHER" id="PTHR47959:SF21">
    <property type="entry name" value="DEAD-BOX HELICASE 56"/>
    <property type="match status" value="1"/>
</dbReference>
<comment type="function">
    <text evidence="1">ATP-binding RNA helicase involved in the biogenesis of 60S ribosomal subunits and is required for the normal formation of 25S and 5.8S rRNAs.</text>
</comment>
<evidence type="ECO:0000256" key="10">
    <source>
        <dbReference type="ARBA" id="ARBA00023242"/>
    </source>
</evidence>
<dbReference type="SMART" id="SM00490">
    <property type="entry name" value="HELICc"/>
    <property type="match status" value="1"/>
</dbReference>
<sequence length="603" mass="67253">MKRKLDANDVPSPETAGKTETHDSDDASFESLNLDPRLRQALTKEKFSKPTLVQAKAIPLALQGKDILARAKTGSGKTAAYVLPILQTILQKKAADPSLKATTGLILVPTRELSEQVQNVVTTFAAFCGKEVRSVNLTQKVSDAVQRTMLADCPDLIVSTPARVLSNISNSALSLDNLSHLVIDEADLVLSYGYDEDIQALSKAIPRGVQTFLMSATLTAEVDTLKGLFCRSPVTLKLEDQDDQGAGVSQFVVKCAEDEKFLLTYVIFKLQLIKGKIIVFVGDIDRCYRVKLFLEQFGVKCCVLNSELPVNSRIHVVQEFNKGVYDIIIAADDQEVMGARKSKKTKQEDGDDKAQSSDEDENEGDNKRRKLSGKEKDYGISRGIDFQNVACVLNFDLPTTSKSYTHRIGRTGRAGKAGMALSFVVPAAQFGKHKPTSISTAKHDESVLAKIVKRQSKLGHEVKPYHFEMNQVEAFRYRMSDALRAVTRLAVQEARAREIRQELIKSEKLKRHFEENPEELRQLRHDGELRSARIQPHLKHVPDYLMPAKGRKGISNEDIGYVGLRKTTDNRIRKARERNRKAGRGRKPGGRVDPLKTFNRGRK</sequence>
<comment type="subcellular location">
    <subcellularLocation>
        <location evidence="2">Nucleus</location>
    </subcellularLocation>
</comment>
<dbReference type="InterPro" id="IPR014001">
    <property type="entry name" value="Helicase_ATP-bd"/>
</dbReference>
<evidence type="ECO:0000256" key="12">
    <source>
        <dbReference type="ARBA" id="ARBA00047984"/>
    </source>
</evidence>
<dbReference type="EMBL" id="AP024420">
    <property type="protein sequence ID" value="BCR89272.1"/>
    <property type="molecule type" value="Genomic_DNA"/>
</dbReference>
<keyword evidence="10" id="KW-0539">Nucleus</keyword>
<dbReference type="InterPro" id="IPR014014">
    <property type="entry name" value="RNA_helicase_DEAD_Q_motif"/>
</dbReference>
<dbReference type="PROSITE" id="PS51194">
    <property type="entry name" value="HELICASE_CTER"/>
    <property type="match status" value="1"/>
</dbReference>
<evidence type="ECO:0000256" key="11">
    <source>
        <dbReference type="ARBA" id="ARBA00038041"/>
    </source>
</evidence>